<dbReference type="OrthoDB" id="5373017at2759"/>
<dbReference type="GeneID" id="54402836"/>
<feature type="compositionally biased region" description="Basic and acidic residues" evidence="1">
    <location>
        <begin position="578"/>
        <end position="589"/>
    </location>
</feature>
<gene>
    <name evidence="2" type="ORF">P153DRAFT_185452</name>
</gene>
<protein>
    <submittedName>
        <fullName evidence="2">Uncharacterized protein</fullName>
    </submittedName>
</protein>
<evidence type="ECO:0000313" key="3">
    <source>
        <dbReference type="Proteomes" id="UP000799771"/>
    </source>
</evidence>
<sequence length="689" mass="75666">MATNAPYYQMRAGQFITAPNSTNAAPQQFVPQDADYDLPVAAVMESHEHHHPSFYEEHPVRHASADTPGNTLEENHNLAELLEAATTAAGQATQVMNTDVAVAVLQGASKRKRGSSFPPNDAAGLNTQGCEVLSAKRRRVDVHIDAQEDDANDNDNEDRVRGHSETVNVPPCGESPLDDARAAGVHSAAALFRRSAEKTSRKYTRPPMSKLFMSLQLSPENFLQLQAHAKTYMLDSTHPERQNCVGNRGKGDTDMVKLRLFNCVRDFLDDGVGDQFFGEHVEKQGEAEAFEAARALGEEKMPSVGEKLLWPRDGNKIISLVTPLMRRMVTNERQRMYAIETRKGGAKKKDTEGSVDTTTQHDSVSNGLGSAVDQTSQPVFDSSLAQAQPQLSQPESPLTAISVTSGQLAYTQPPTTPRKSSNAAERICRTTSVPTQIFDYGPELNLPLPRNDPAEPCLNRINIFLTLASNGTKQGVRLLEKRIFTAQPDHLMFTPWNILIHESIVLVKKATMMYPELRWKRVSPTDHTQHHVVSDENLRGLAVAANALQTEQADPDVGLVSDVHSPCLGAGANPSDRQYLDDSKRETSSHGRLPLLDFDAIRSAALDSDVAEMWFPRFGVKTLGPEGWRAIANAGDWHRVLLEHAFAYWADGTCNVIVELEDIPVQGVGSRGEKERGIVEPVDDLSSGI</sequence>
<feature type="region of interest" description="Disordered" evidence="1">
    <location>
        <begin position="338"/>
        <end position="374"/>
    </location>
</feature>
<dbReference type="EMBL" id="ML977501">
    <property type="protein sequence ID" value="KAF2132166.1"/>
    <property type="molecule type" value="Genomic_DNA"/>
</dbReference>
<organism evidence="2 3">
    <name type="scientific">Dothidotthia symphoricarpi CBS 119687</name>
    <dbReference type="NCBI Taxonomy" id="1392245"/>
    <lineage>
        <taxon>Eukaryota</taxon>
        <taxon>Fungi</taxon>
        <taxon>Dikarya</taxon>
        <taxon>Ascomycota</taxon>
        <taxon>Pezizomycotina</taxon>
        <taxon>Dothideomycetes</taxon>
        <taxon>Pleosporomycetidae</taxon>
        <taxon>Pleosporales</taxon>
        <taxon>Dothidotthiaceae</taxon>
        <taxon>Dothidotthia</taxon>
    </lineage>
</organism>
<dbReference type="AlphaFoldDB" id="A0A6A6AKS6"/>
<evidence type="ECO:0000313" key="2">
    <source>
        <dbReference type="EMBL" id="KAF2132166.1"/>
    </source>
</evidence>
<accession>A0A6A6AKS6</accession>
<feature type="compositionally biased region" description="Polar residues" evidence="1">
    <location>
        <begin position="354"/>
        <end position="374"/>
    </location>
</feature>
<feature type="region of interest" description="Disordered" evidence="1">
    <location>
        <begin position="570"/>
        <end position="589"/>
    </location>
</feature>
<evidence type="ECO:0000256" key="1">
    <source>
        <dbReference type="SAM" id="MobiDB-lite"/>
    </source>
</evidence>
<feature type="region of interest" description="Disordered" evidence="1">
    <location>
        <begin position="146"/>
        <end position="174"/>
    </location>
</feature>
<proteinExistence type="predicted"/>
<dbReference type="Proteomes" id="UP000799771">
    <property type="component" value="Unassembled WGS sequence"/>
</dbReference>
<dbReference type="RefSeq" id="XP_033526553.1">
    <property type="nucleotide sequence ID" value="XM_033662404.1"/>
</dbReference>
<name>A0A6A6AKS6_9PLEO</name>
<feature type="compositionally biased region" description="Acidic residues" evidence="1">
    <location>
        <begin position="147"/>
        <end position="156"/>
    </location>
</feature>
<reference evidence="2" key="1">
    <citation type="journal article" date="2020" name="Stud. Mycol.">
        <title>101 Dothideomycetes genomes: a test case for predicting lifestyles and emergence of pathogens.</title>
        <authorList>
            <person name="Haridas S."/>
            <person name="Albert R."/>
            <person name="Binder M."/>
            <person name="Bloem J."/>
            <person name="Labutti K."/>
            <person name="Salamov A."/>
            <person name="Andreopoulos B."/>
            <person name="Baker S."/>
            <person name="Barry K."/>
            <person name="Bills G."/>
            <person name="Bluhm B."/>
            <person name="Cannon C."/>
            <person name="Castanera R."/>
            <person name="Culley D."/>
            <person name="Daum C."/>
            <person name="Ezra D."/>
            <person name="Gonzalez J."/>
            <person name="Henrissat B."/>
            <person name="Kuo A."/>
            <person name="Liang C."/>
            <person name="Lipzen A."/>
            <person name="Lutzoni F."/>
            <person name="Magnuson J."/>
            <person name="Mondo S."/>
            <person name="Nolan M."/>
            <person name="Ohm R."/>
            <person name="Pangilinan J."/>
            <person name="Park H.-J."/>
            <person name="Ramirez L."/>
            <person name="Alfaro M."/>
            <person name="Sun H."/>
            <person name="Tritt A."/>
            <person name="Yoshinaga Y."/>
            <person name="Zwiers L.-H."/>
            <person name="Turgeon B."/>
            <person name="Goodwin S."/>
            <person name="Spatafora J."/>
            <person name="Crous P."/>
            <person name="Grigoriev I."/>
        </authorList>
    </citation>
    <scope>NUCLEOTIDE SEQUENCE</scope>
    <source>
        <strain evidence="2">CBS 119687</strain>
    </source>
</reference>
<keyword evidence="3" id="KW-1185">Reference proteome</keyword>
<feature type="compositionally biased region" description="Basic and acidic residues" evidence="1">
    <location>
        <begin position="338"/>
        <end position="352"/>
    </location>
</feature>